<dbReference type="GO" id="GO:0016020">
    <property type="term" value="C:membrane"/>
    <property type="evidence" value="ECO:0007669"/>
    <property type="project" value="TreeGrafter"/>
</dbReference>
<dbReference type="PANTHER" id="PTHR34814">
    <property type="entry name" value="NITROSOGUANIDINE RESISTANCE PROTEIN SNG1"/>
    <property type="match status" value="1"/>
</dbReference>
<reference evidence="4" key="1">
    <citation type="journal article" date="2020" name="Nat. Commun.">
        <title>Large-scale genome sequencing of mycorrhizal fungi provides insights into the early evolution of symbiotic traits.</title>
        <authorList>
            <person name="Miyauchi S."/>
            <person name="Kiss E."/>
            <person name="Kuo A."/>
            <person name="Drula E."/>
            <person name="Kohler A."/>
            <person name="Sanchez-Garcia M."/>
            <person name="Morin E."/>
            <person name="Andreopoulos B."/>
            <person name="Barry K.W."/>
            <person name="Bonito G."/>
            <person name="Buee M."/>
            <person name="Carver A."/>
            <person name="Chen C."/>
            <person name="Cichocki N."/>
            <person name="Clum A."/>
            <person name="Culley D."/>
            <person name="Crous P.W."/>
            <person name="Fauchery L."/>
            <person name="Girlanda M."/>
            <person name="Hayes R.D."/>
            <person name="Keri Z."/>
            <person name="LaButti K."/>
            <person name="Lipzen A."/>
            <person name="Lombard V."/>
            <person name="Magnuson J."/>
            <person name="Maillard F."/>
            <person name="Murat C."/>
            <person name="Nolan M."/>
            <person name="Ohm R.A."/>
            <person name="Pangilinan J."/>
            <person name="Pereira M.F."/>
            <person name="Perotto S."/>
            <person name="Peter M."/>
            <person name="Pfister S."/>
            <person name="Riley R."/>
            <person name="Sitrit Y."/>
            <person name="Stielow J.B."/>
            <person name="Szollosi G."/>
            <person name="Zifcakova L."/>
            <person name="Stursova M."/>
            <person name="Spatafora J.W."/>
            <person name="Tedersoo L."/>
            <person name="Vaario L.M."/>
            <person name="Yamada A."/>
            <person name="Yan M."/>
            <person name="Wang P."/>
            <person name="Xu J."/>
            <person name="Bruns T."/>
            <person name="Baldrian P."/>
            <person name="Vilgalys R."/>
            <person name="Dunand C."/>
            <person name="Henrissat B."/>
            <person name="Grigoriev I.V."/>
            <person name="Hibbett D."/>
            <person name="Nagy L.G."/>
            <person name="Martin F.M."/>
        </authorList>
    </citation>
    <scope>NUCLEOTIDE SEQUENCE</scope>
    <source>
        <strain evidence="4">UP504</strain>
    </source>
</reference>
<keyword evidence="2" id="KW-0812">Transmembrane</keyword>
<dbReference type="InterPro" id="IPR022703">
    <property type="entry name" value="DUF3533"/>
</dbReference>
<protein>
    <recommendedName>
        <fullName evidence="3">DUF3533 domain-containing protein</fullName>
    </recommendedName>
</protein>
<feature type="transmembrane region" description="Helical" evidence="2">
    <location>
        <begin position="328"/>
        <end position="351"/>
    </location>
</feature>
<dbReference type="AlphaFoldDB" id="A0A9P6ART0"/>
<feature type="compositionally biased region" description="Polar residues" evidence="1">
    <location>
        <begin position="1"/>
        <end position="15"/>
    </location>
</feature>
<gene>
    <name evidence="4" type="ORF">BS47DRAFT_1319660</name>
</gene>
<dbReference type="Proteomes" id="UP000886523">
    <property type="component" value="Unassembled WGS sequence"/>
</dbReference>
<keyword evidence="5" id="KW-1185">Reference proteome</keyword>
<proteinExistence type="predicted"/>
<dbReference type="InterPro" id="IPR053001">
    <property type="entry name" value="MNNG_permease-like"/>
</dbReference>
<comment type="caution">
    <text evidence="4">The sequence shown here is derived from an EMBL/GenBank/DDBJ whole genome shotgun (WGS) entry which is preliminary data.</text>
</comment>
<keyword evidence="2" id="KW-0472">Membrane</keyword>
<accession>A0A9P6ART0</accession>
<name>A0A9P6ART0_9AGAM</name>
<evidence type="ECO:0000313" key="4">
    <source>
        <dbReference type="EMBL" id="KAF9510509.1"/>
    </source>
</evidence>
<evidence type="ECO:0000313" key="5">
    <source>
        <dbReference type="Proteomes" id="UP000886523"/>
    </source>
</evidence>
<feature type="transmembrane region" description="Helical" evidence="2">
    <location>
        <begin position="265"/>
        <end position="283"/>
    </location>
</feature>
<dbReference type="OrthoDB" id="2140105at2759"/>
<dbReference type="PANTHER" id="PTHR34814:SF1">
    <property type="entry name" value="NITROSOGUANIDINE RESISTANCE PROTEIN SNG1"/>
    <property type="match status" value="1"/>
</dbReference>
<evidence type="ECO:0000259" key="3">
    <source>
        <dbReference type="Pfam" id="PF12051"/>
    </source>
</evidence>
<sequence>MENTGSNSSVSTSPTIEVPAQKPPSPPLAPPPLNKYAYSFFAPEVTPKRKLFIKIMIKTIIVNVIFIWTALPLYWGSFAHQRDFSKFLHARFIDQDGSDLGTAMRAAFQANINARTNTKIGWIIDDHAKSFSDGQVRNLVIDETAWAVVIVHSGATAALITARENGDPSYNTSAAITFYYNQARNENGANNYVVPYTQALLNTALANFSSQYTAQYFSQQAGNVTAMQGVAGAPQTISDVFSYSSLNLRPYTSTTAQALTLVGDIYLNIFAYVLTMAGLLGRMTMKPFASFRQGVFYRILVPVLMYIPLALSYAMISLNTKVPFGSRYTYAGGFFLFFFYVWLTICALGLAIESAVTVLPPPFMPFFLLTVILCNISVASLPIQLQPWIYRYGFGLPVYNLGQATRTIIFNTESHLGANVGVLLAWITVLLVILPSFMWWSQRRQPAPAGPGPR</sequence>
<feature type="region of interest" description="Disordered" evidence="1">
    <location>
        <begin position="1"/>
        <end position="25"/>
    </location>
</feature>
<feature type="transmembrane region" description="Helical" evidence="2">
    <location>
        <begin position="295"/>
        <end position="316"/>
    </location>
</feature>
<feature type="transmembrane region" description="Helical" evidence="2">
    <location>
        <begin position="363"/>
        <end position="383"/>
    </location>
</feature>
<organism evidence="4 5">
    <name type="scientific">Hydnum rufescens UP504</name>
    <dbReference type="NCBI Taxonomy" id="1448309"/>
    <lineage>
        <taxon>Eukaryota</taxon>
        <taxon>Fungi</taxon>
        <taxon>Dikarya</taxon>
        <taxon>Basidiomycota</taxon>
        <taxon>Agaricomycotina</taxon>
        <taxon>Agaricomycetes</taxon>
        <taxon>Cantharellales</taxon>
        <taxon>Hydnaceae</taxon>
        <taxon>Hydnum</taxon>
    </lineage>
</organism>
<feature type="transmembrane region" description="Helical" evidence="2">
    <location>
        <begin position="55"/>
        <end position="75"/>
    </location>
</feature>
<dbReference type="Pfam" id="PF12051">
    <property type="entry name" value="DUF3533"/>
    <property type="match status" value="1"/>
</dbReference>
<dbReference type="EMBL" id="MU129015">
    <property type="protein sequence ID" value="KAF9510509.1"/>
    <property type="molecule type" value="Genomic_DNA"/>
</dbReference>
<evidence type="ECO:0000256" key="2">
    <source>
        <dbReference type="SAM" id="Phobius"/>
    </source>
</evidence>
<keyword evidence="2" id="KW-1133">Transmembrane helix</keyword>
<evidence type="ECO:0000256" key="1">
    <source>
        <dbReference type="SAM" id="MobiDB-lite"/>
    </source>
</evidence>
<feature type="domain" description="DUF3533" evidence="3">
    <location>
        <begin position="62"/>
        <end position="430"/>
    </location>
</feature>
<feature type="transmembrane region" description="Helical" evidence="2">
    <location>
        <begin position="420"/>
        <end position="440"/>
    </location>
</feature>